<gene>
    <name evidence="5" type="ORF">HGRIS_007881</name>
</gene>
<feature type="region of interest" description="Disordered" evidence="3">
    <location>
        <begin position="111"/>
        <end position="132"/>
    </location>
</feature>
<feature type="compositionally biased region" description="Acidic residues" evidence="3">
    <location>
        <begin position="317"/>
        <end position="330"/>
    </location>
</feature>
<reference evidence="6" key="1">
    <citation type="submission" date="2024-06" db="EMBL/GenBank/DDBJ databases">
        <title>Multi-omics analyses provide insights into the biosynthesis of the anticancer antibiotic pleurotin in Hohenbuehelia grisea.</title>
        <authorList>
            <person name="Weaver J.A."/>
            <person name="Alberti F."/>
        </authorList>
    </citation>
    <scope>NUCLEOTIDE SEQUENCE [LARGE SCALE GENOMIC DNA]</scope>
    <source>
        <strain evidence="6">T-177</strain>
    </source>
</reference>
<organism evidence="5 6">
    <name type="scientific">Hohenbuehelia grisea</name>
    <dbReference type="NCBI Taxonomy" id="104357"/>
    <lineage>
        <taxon>Eukaryota</taxon>
        <taxon>Fungi</taxon>
        <taxon>Dikarya</taxon>
        <taxon>Basidiomycota</taxon>
        <taxon>Agaricomycotina</taxon>
        <taxon>Agaricomycetes</taxon>
        <taxon>Agaricomycetidae</taxon>
        <taxon>Agaricales</taxon>
        <taxon>Pleurotineae</taxon>
        <taxon>Pleurotaceae</taxon>
        <taxon>Hohenbuehelia</taxon>
    </lineage>
</organism>
<evidence type="ECO:0000313" key="6">
    <source>
        <dbReference type="Proteomes" id="UP001556367"/>
    </source>
</evidence>
<keyword evidence="1 2" id="KW-0539">Nucleus</keyword>
<accession>A0ABR3J6Z6</accession>
<dbReference type="InterPro" id="IPR036987">
    <property type="entry name" value="SRA-YDG_sf"/>
</dbReference>
<feature type="domain" description="YDG" evidence="4">
    <location>
        <begin position="133"/>
        <end position="287"/>
    </location>
</feature>
<evidence type="ECO:0000256" key="1">
    <source>
        <dbReference type="ARBA" id="ARBA00023242"/>
    </source>
</evidence>
<dbReference type="Gene3D" id="2.30.280.10">
    <property type="entry name" value="SRA-YDG"/>
    <property type="match status" value="1"/>
</dbReference>
<dbReference type="PROSITE" id="PS51015">
    <property type="entry name" value="YDG"/>
    <property type="match status" value="1"/>
</dbReference>
<name>A0ABR3J6Z6_9AGAR</name>
<dbReference type="SMART" id="SM00466">
    <property type="entry name" value="SRA"/>
    <property type="match status" value="1"/>
</dbReference>
<dbReference type="Proteomes" id="UP001556367">
    <property type="component" value="Unassembled WGS sequence"/>
</dbReference>
<comment type="subcellular location">
    <subcellularLocation>
        <location evidence="2">Nucleus</location>
    </subcellularLocation>
</comment>
<dbReference type="InterPro" id="IPR003105">
    <property type="entry name" value="SRA_YDG"/>
</dbReference>
<feature type="region of interest" description="Disordered" evidence="3">
    <location>
        <begin position="292"/>
        <end position="330"/>
    </location>
</feature>
<evidence type="ECO:0000256" key="3">
    <source>
        <dbReference type="SAM" id="MobiDB-lite"/>
    </source>
</evidence>
<feature type="compositionally biased region" description="Basic and acidic residues" evidence="3">
    <location>
        <begin position="119"/>
        <end position="130"/>
    </location>
</feature>
<protein>
    <recommendedName>
        <fullName evidence="4">YDG domain-containing protein</fullName>
    </recommendedName>
</protein>
<keyword evidence="6" id="KW-1185">Reference proteome</keyword>
<dbReference type="PANTHER" id="PTHR14140">
    <property type="entry name" value="E3 UBIQUITIN-PROTEIN LIGASE UHRF-RELATED"/>
    <property type="match status" value="1"/>
</dbReference>
<proteinExistence type="predicted"/>
<dbReference type="Pfam" id="PF02182">
    <property type="entry name" value="SAD_SRA"/>
    <property type="match status" value="1"/>
</dbReference>
<sequence>MAPSAYELKRQANIEQNRKLLMSLALHTPFFEPTEKTTRYVKRKAKADQDEASEQPPAKKRAKVDVESTDNGEAGTGVRRSSRNAGKTADYNAEITRGRELPIAVKAGIRTLSNNGPQGREDGKRLHDPKTYGAIPGVEVGTWWETRQGCSSDAIHAPWVAGIAPGPKGAYSVALSGGYDDDVDLGYAFTYTGSGGRDLKGTKTAPKNLRTAPQSCDQSFENNFNKALKKSVETKQPVRVIRGYKLQSKYAPSEGYRYDGLYSVEKAWIEPGLNKGGYLVCKFAFRRLDNQPNLEVRASEDPDNEKVDENTPSGAEDQADQEPGEDVAEP</sequence>
<evidence type="ECO:0000313" key="5">
    <source>
        <dbReference type="EMBL" id="KAL0951146.1"/>
    </source>
</evidence>
<dbReference type="SUPFAM" id="SSF88697">
    <property type="entry name" value="PUA domain-like"/>
    <property type="match status" value="1"/>
</dbReference>
<dbReference type="InterPro" id="IPR045134">
    <property type="entry name" value="UHRF1/2-like"/>
</dbReference>
<dbReference type="EMBL" id="JASNQZ010000011">
    <property type="protein sequence ID" value="KAL0951146.1"/>
    <property type="molecule type" value="Genomic_DNA"/>
</dbReference>
<evidence type="ECO:0000256" key="2">
    <source>
        <dbReference type="PROSITE-ProRule" id="PRU00358"/>
    </source>
</evidence>
<feature type="region of interest" description="Disordered" evidence="3">
    <location>
        <begin position="32"/>
        <end position="87"/>
    </location>
</feature>
<evidence type="ECO:0000259" key="4">
    <source>
        <dbReference type="PROSITE" id="PS51015"/>
    </source>
</evidence>
<feature type="compositionally biased region" description="Basic and acidic residues" evidence="3">
    <location>
        <begin position="297"/>
        <end position="309"/>
    </location>
</feature>
<comment type="caution">
    <text evidence="5">The sequence shown here is derived from an EMBL/GenBank/DDBJ whole genome shotgun (WGS) entry which is preliminary data.</text>
</comment>
<dbReference type="PANTHER" id="PTHR14140:SF27">
    <property type="entry name" value="OS04G0289800 PROTEIN"/>
    <property type="match status" value="1"/>
</dbReference>
<dbReference type="InterPro" id="IPR015947">
    <property type="entry name" value="PUA-like_sf"/>
</dbReference>